<reference evidence="1 2" key="1">
    <citation type="submission" date="2018-04" db="EMBL/GenBank/DDBJ databases">
        <title>Genomic Encyclopedia of Type Strains, Phase IV (KMG-IV): sequencing the most valuable type-strain genomes for metagenomic binning, comparative biology and taxonomic classification.</title>
        <authorList>
            <person name="Goeker M."/>
        </authorList>
    </citation>
    <scope>NUCLEOTIDE SEQUENCE [LARGE SCALE GENOMIC DNA]</scope>
    <source>
        <strain evidence="1 2">DSM 7138</strain>
    </source>
</reference>
<evidence type="ECO:0000313" key="1">
    <source>
        <dbReference type="EMBL" id="PTM88372.1"/>
    </source>
</evidence>
<organism evidence="1 2">
    <name type="scientific">Mycoplana dimorpha</name>
    <dbReference type="NCBI Taxonomy" id="28320"/>
    <lineage>
        <taxon>Bacteria</taxon>
        <taxon>Pseudomonadati</taxon>
        <taxon>Pseudomonadota</taxon>
        <taxon>Alphaproteobacteria</taxon>
        <taxon>Hyphomicrobiales</taxon>
        <taxon>Rhizobiaceae</taxon>
        <taxon>Mycoplana</taxon>
    </lineage>
</organism>
<sequence>MDKKIRDAVDEFGRLGIDEMKKRDPTRFEEFDDAIAAKDSELVDRIAAKLAAEMRQGATRDDER</sequence>
<dbReference type="Proteomes" id="UP000241247">
    <property type="component" value="Unassembled WGS sequence"/>
</dbReference>
<comment type="caution">
    <text evidence="1">The sequence shown here is derived from an EMBL/GenBank/DDBJ whole genome shotgun (WGS) entry which is preliminary data.</text>
</comment>
<dbReference type="EMBL" id="PZZZ01000012">
    <property type="protein sequence ID" value="PTM88372.1"/>
    <property type="molecule type" value="Genomic_DNA"/>
</dbReference>
<proteinExistence type="predicted"/>
<accession>A0A2T5ANR2</accession>
<evidence type="ECO:0000313" key="2">
    <source>
        <dbReference type="Proteomes" id="UP000241247"/>
    </source>
</evidence>
<dbReference type="RefSeq" id="WP_108004795.1">
    <property type="nucleotide sequence ID" value="NZ_JBHEEX010000026.1"/>
</dbReference>
<dbReference type="AlphaFoldDB" id="A0A2T5ANR2"/>
<gene>
    <name evidence="1" type="ORF">C7449_1124</name>
</gene>
<name>A0A2T5ANR2_MYCDI</name>
<keyword evidence="2" id="KW-1185">Reference proteome</keyword>
<protein>
    <submittedName>
        <fullName evidence="1">Uncharacterized protein</fullName>
    </submittedName>
</protein>